<organism evidence="4 5">
    <name type="scientific">Helicobacter valdiviensis</name>
    <dbReference type="NCBI Taxonomy" id="1458358"/>
    <lineage>
        <taxon>Bacteria</taxon>
        <taxon>Pseudomonadati</taxon>
        <taxon>Campylobacterota</taxon>
        <taxon>Epsilonproteobacteria</taxon>
        <taxon>Campylobacterales</taxon>
        <taxon>Helicobacteraceae</taxon>
        <taxon>Helicobacter</taxon>
    </lineage>
</organism>
<reference evidence="4 5" key="1">
    <citation type="submission" date="2017-03" db="EMBL/GenBank/DDBJ databases">
        <title>Genomic and clinical evidence uncovers the enterohepatic species Helicobacter valdiviensis as a potential human intestinal pathogen.</title>
        <authorList>
            <person name="Fresia P."/>
            <person name="Jara R."/>
            <person name="Sierra R."/>
            <person name="Ferres I."/>
            <person name="Greif G."/>
            <person name="Iraola G."/>
            <person name="Collado L."/>
        </authorList>
    </citation>
    <scope>NUCLEOTIDE SEQUENCE [LARGE SCALE GENOMIC DNA]</scope>
    <source>
        <strain evidence="4 5">WBE14</strain>
    </source>
</reference>
<keyword evidence="5" id="KW-1185">Reference proteome</keyword>
<evidence type="ECO:0000313" key="4">
    <source>
        <dbReference type="EMBL" id="PZT48697.1"/>
    </source>
</evidence>
<dbReference type="GO" id="GO:0009117">
    <property type="term" value="P:nucleotide metabolic process"/>
    <property type="evidence" value="ECO:0007669"/>
    <property type="project" value="UniProtKB-KW"/>
</dbReference>
<dbReference type="InterPro" id="IPR029001">
    <property type="entry name" value="ITPase-like_fam"/>
</dbReference>
<dbReference type="Pfam" id="PF02545">
    <property type="entry name" value="Maf"/>
    <property type="match status" value="1"/>
</dbReference>
<dbReference type="AlphaFoldDB" id="A0A2W6MWB1"/>
<evidence type="ECO:0000313" key="5">
    <source>
        <dbReference type="Proteomes" id="UP000249746"/>
    </source>
</evidence>
<dbReference type="NCBIfam" id="TIGR00172">
    <property type="entry name" value="maf"/>
    <property type="match status" value="1"/>
</dbReference>
<comment type="caution">
    <text evidence="4">The sequence shown here is derived from an EMBL/GenBank/DDBJ whole genome shotgun (WGS) entry which is preliminary data.</text>
</comment>
<dbReference type="OrthoDB" id="5339137at2"/>
<proteinExistence type="predicted"/>
<dbReference type="SUPFAM" id="SSF52972">
    <property type="entry name" value="ITPase-like"/>
    <property type="match status" value="1"/>
</dbReference>
<keyword evidence="3" id="KW-0546">Nucleotide metabolism</keyword>
<sequence>MLRLCSTSKIRSHLLKMNNIPFIQSDNFFDEESLQIDNPKDFVYHATLGKHKSAIDTYGLSLPLLIADSVVMVENKLQRKAKNLSQAREFLQTQSGNCLSILTCMIYHSQSKFFIDISATYYEFEKFQDNDLEDYLSSNLWKNKAGCIMCEGFHSRYIKRQIGSSTNALGLNIEVLKTFL</sequence>
<dbReference type="Proteomes" id="UP000249746">
    <property type="component" value="Unassembled WGS sequence"/>
</dbReference>
<dbReference type="EMBL" id="NBIU01000004">
    <property type="protein sequence ID" value="PZT48697.1"/>
    <property type="molecule type" value="Genomic_DNA"/>
</dbReference>
<dbReference type="PIRSF" id="PIRSF006305">
    <property type="entry name" value="Maf"/>
    <property type="match status" value="1"/>
</dbReference>
<name>A0A2W6MWB1_9HELI</name>
<keyword evidence="2" id="KW-0378">Hydrolase</keyword>
<accession>A0A2W6MWB1</accession>
<gene>
    <name evidence="4" type="ORF">B6S12_02315</name>
</gene>
<evidence type="ECO:0000256" key="1">
    <source>
        <dbReference type="ARBA" id="ARBA00001968"/>
    </source>
</evidence>
<protein>
    <submittedName>
        <fullName evidence="4">Septum formation inhibitor Maf</fullName>
    </submittedName>
</protein>
<evidence type="ECO:0000256" key="3">
    <source>
        <dbReference type="ARBA" id="ARBA00023080"/>
    </source>
</evidence>
<comment type="cofactor">
    <cofactor evidence="1">
        <name>a divalent metal cation</name>
        <dbReference type="ChEBI" id="CHEBI:60240"/>
    </cofactor>
</comment>
<dbReference type="RefSeq" id="WP_111229217.1">
    <property type="nucleotide sequence ID" value="NZ_NBIU01000004.1"/>
</dbReference>
<evidence type="ECO:0000256" key="2">
    <source>
        <dbReference type="ARBA" id="ARBA00022801"/>
    </source>
</evidence>
<dbReference type="PANTHER" id="PTHR43213:SF5">
    <property type="entry name" value="BIFUNCTIONAL DTTP_UTP PYROPHOSPHATASE_METHYLTRANSFERASE PROTEIN-RELATED"/>
    <property type="match status" value="1"/>
</dbReference>
<dbReference type="PANTHER" id="PTHR43213">
    <property type="entry name" value="BIFUNCTIONAL DTTP/UTP PYROPHOSPHATASE/METHYLTRANSFERASE PROTEIN-RELATED"/>
    <property type="match status" value="1"/>
</dbReference>
<dbReference type="GO" id="GO:0047429">
    <property type="term" value="F:nucleoside triphosphate diphosphatase activity"/>
    <property type="evidence" value="ECO:0007669"/>
    <property type="project" value="InterPro"/>
</dbReference>
<dbReference type="InterPro" id="IPR003697">
    <property type="entry name" value="Maf-like"/>
</dbReference>
<dbReference type="Gene3D" id="3.90.950.10">
    <property type="match status" value="1"/>
</dbReference>
<dbReference type="NCBIfam" id="NF003141">
    <property type="entry name" value="PRK04056.1"/>
    <property type="match status" value="1"/>
</dbReference>